<dbReference type="InterPro" id="IPR027796">
    <property type="entry name" value="OTT_1508_deam-like"/>
</dbReference>
<sequence length="604" mass="67242">MVRSKGNKKSKTLHAPLPQSVSKPSIPACKPASRKGWGARRRRGLIPSSSPCPPQVSEDLWNKFYEPLIILAAYGKSQGPYFKAPGDEIGSLGGKGKLYKQFLDHLAYVCDSSMGGDTVTAIAIEGGPQLKYWVAANSGRPGKSIEHIRTILGSLKEVSKPGASENTILAIKNKICNRIIEFSRDRLKSYRNKLSLTVGLCLKGHLGRENTKDAKALRSWLASVLDENLSMDALVHQCYGAQSSGIYRILDAMTQRAKSPRLPWQARPDSGEYSEIRRLIGRLSAHIKSARVFVEAGRYCPELFTNYSVEPAKCYSPTDPPSYQSDSSINKIIKRMKISHPACYDRHLDGARSRDENFILNLQNCVREKYETPEFKLRMHAEIVILDFFDQGNLSFLGGIPYIGVSKPSCLLCYRYIQAHPLGARTSGCSNNLYLQWRPPYIQDTSPLAVQKQEAIMNKMAQEIRGLISDLIVPGYKGQPPHPDSIADNESVRSFGSIRKLPSLSHTKRPLRQGLHPLHYASILPERPPNYGSVDGCRPAHCIPDDALIEAQNLVSETTQHPAPDAYRDLYLVDSRLYVSPRTCVEPEDRVSRLQCTVSLSPKG</sequence>
<dbReference type="PANTHER" id="PTHR42037:SF1">
    <property type="match status" value="1"/>
</dbReference>
<feature type="region of interest" description="Disordered" evidence="1">
    <location>
        <begin position="1"/>
        <end position="51"/>
    </location>
</feature>
<evidence type="ECO:0000313" key="3">
    <source>
        <dbReference type="Proteomes" id="UP001313282"/>
    </source>
</evidence>
<organism evidence="2 3">
    <name type="scientific">Orbilia javanica</name>
    <dbReference type="NCBI Taxonomy" id="47235"/>
    <lineage>
        <taxon>Eukaryota</taxon>
        <taxon>Fungi</taxon>
        <taxon>Dikarya</taxon>
        <taxon>Ascomycota</taxon>
        <taxon>Pezizomycotina</taxon>
        <taxon>Orbiliomycetes</taxon>
        <taxon>Orbiliales</taxon>
        <taxon>Orbiliaceae</taxon>
        <taxon>Orbilia</taxon>
    </lineage>
</organism>
<dbReference type="AlphaFoldDB" id="A0AAN8MVV4"/>
<dbReference type="Proteomes" id="UP001313282">
    <property type="component" value="Unassembled WGS sequence"/>
</dbReference>
<reference evidence="2 3" key="1">
    <citation type="submission" date="2019-10" db="EMBL/GenBank/DDBJ databases">
        <authorList>
            <person name="Palmer J.M."/>
        </authorList>
    </citation>
    <scope>NUCLEOTIDE SEQUENCE [LARGE SCALE GENOMIC DNA]</scope>
    <source>
        <strain evidence="2 3">TWF718</strain>
    </source>
</reference>
<name>A0AAN8MVV4_9PEZI</name>
<gene>
    <name evidence="2" type="ORF">TWF718_009335</name>
</gene>
<accession>A0AAN8MVV4</accession>
<dbReference type="Pfam" id="PF14441">
    <property type="entry name" value="OTT_1508_deam"/>
    <property type="match status" value="1"/>
</dbReference>
<protein>
    <submittedName>
        <fullName evidence="2">Uncharacterized protein</fullName>
    </submittedName>
</protein>
<dbReference type="PANTHER" id="PTHR42037">
    <property type="match status" value="1"/>
</dbReference>
<dbReference type="EMBL" id="JAVHNR010000006">
    <property type="protein sequence ID" value="KAK6339946.1"/>
    <property type="molecule type" value="Genomic_DNA"/>
</dbReference>
<comment type="caution">
    <text evidence="2">The sequence shown here is derived from an EMBL/GenBank/DDBJ whole genome shotgun (WGS) entry which is preliminary data.</text>
</comment>
<proteinExistence type="predicted"/>
<evidence type="ECO:0000313" key="2">
    <source>
        <dbReference type="EMBL" id="KAK6339946.1"/>
    </source>
</evidence>
<feature type="compositionally biased region" description="Basic residues" evidence="1">
    <location>
        <begin position="1"/>
        <end position="12"/>
    </location>
</feature>
<evidence type="ECO:0000256" key="1">
    <source>
        <dbReference type="SAM" id="MobiDB-lite"/>
    </source>
</evidence>
<keyword evidence="3" id="KW-1185">Reference proteome</keyword>